<dbReference type="RefSeq" id="WP_011344572.1">
    <property type="nucleotide sequence ID" value="NC_007503.1"/>
</dbReference>
<accession>Q3ABI7</accession>
<proteinExistence type="predicted"/>
<dbReference type="InParanoid" id="Q3ABI7"/>
<gene>
    <name evidence="1" type="ordered locus">CHY_1677</name>
</gene>
<evidence type="ECO:0000313" key="1">
    <source>
        <dbReference type="EMBL" id="ABB15421.1"/>
    </source>
</evidence>
<dbReference type="STRING" id="246194.CHY_1677"/>
<evidence type="ECO:0000313" key="2">
    <source>
        <dbReference type="Proteomes" id="UP000002706"/>
    </source>
</evidence>
<sequence length="101" mass="12269">MDNDKLIKDYELFVKGEWDLSPFEHIYELNGRDIIEERMSTFSDDEKEKVKEYDKILVERAPLFYKVLKGFLEAEQKNKPKTHWWWYLNEVVEGKLNPQVN</sequence>
<protein>
    <submittedName>
        <fullName evidence="1">Uncharacterized protein</fullName>
    </submittedName>
</protein>
<keyword evidence="2" id="KW-1185">Reference proteome</keyword>
<dbReference type="EMBL" id="CP000141">
    <property type="protein sequence ID" value="ABB15421.1"/>
    <property type="molecule type" value="Genomic_DNA"/>
</dbReference>
<dbReference type="KEGG" id="chy:CHY_1677"/>
<name>Q3ABI7_CARHZ</name>
<organism evidence="1 2">
    <name type="scientific">Carboxydothermus hydrogenoformans (strain ATCC BAA-161 / DSM 6008 / Z-2901)</name>
    <dbReference type="NCBI Taxonomy" id="246194"/>
    <lineage>
        <taxon>Bacteria</taxon>
        <taxon>Bacillati</taxon>
        <taxon>Bacillota</taxon>
        <taxon>Clostridia</taxon>
        <taxon>Thermoanaerobacterales</taxon>
        <taxon>Thermoanaerobacteraceae</taxon>
        <taxon>Carboxydothermus</taxon>
    </lineage>
</organism>
<dbReference type="eggNOG" id="ENOG50340H4">
    <property type="taxonomic scope" value="Bacteria"/>
</dbReference>
<reference evidence="1 2" key="1">
    <citation type="journal article" date="2005" name="PLoS Genet.">
        <title>Life in hot carbon monoxide: the complete genome sequence of Carboxydothermus hydrogenoformans Z-2901.</title>
        <authorList>
            <person name="Wu M."/>
            <person name="Ren Q."/>
            <person name="Durkin A.S."/>
            <person name="Daugherty S.C."/>
            <person name="Brinkac L.M."/>
            <person name="Dodson R.J."/>
            <person name="Madupu R."/>
            <person name="Sullivan S.A."/>
            <person name="Kolonay J.F."/>
            <person name="Haft D.H."/>
            <person name="Nelson W.C."/>
            <person name="Tallon L.J."/>
            <person name="Jones K.M."/>
            <person name="Ulrich L.E."/>
            <person name="Gonzalez J.M."/>
            <person name="Zhulin I.B."/>
            <person name="Robb F.T."/>
            <person name="Eisen J.A."/>
        </authorList>
    </citation>
    <scope>NUCLEOTIDE SEQUENCE [LARGE SCALE GENOMIC DNA]</scope>
    <source>
        <strain evidence="2">ATCC BAA-161 / DSM 6008 / Z-2901</strain>
    </source>
</reference>
<dbReference type="HOGENOM" id="CLU_2195852_0_0_9"/>
<dbReference type="OrthoDB" id="2607569at2"/>
<dbReference type="AlphaFoldDB" id="Q3ABI7"/>
<dbReference type="Proteomes" id="UP000002706">
    <property type="component" value="Chromosome"/>
</dbReference>